<dbReference type="EMBL" id="CABVPW010000015">
    <property type="protein sequence ID" value="VWB70946.1"/>
    <property type="molecule type" value="Genomic_DNA"/>
</dbReference>
<organism evidence="1 2">
    <name type="scientific">Burkholderia lata (strain ATCC 17760 / DSM 23089 / LMG 22485 / NCIMB 9086 / R18194 / 383)</name>
    <dbReference type="NCBI Taxonomy" id="482957"/>
    <lineage>
        <taxon>Bacteria</taxon>
        <taxon>Pseudomonadati</taxon>
        <taxon>Pseudomonadota</taxon>
        <taxon>Betaproteobacteria</taxon>
        <taxon>Burkholderiales</taxon>
        <taxon>Burkholderiaceae</taxon>
        <taxon>Burkholderia</taxon>
        <taxon>Burkholderia cepacia complex</taxon>
    </lineage>
</organism>
<dbReference type="PROSITE" id="PS00430">
    <property type="entry name" value="TONB_DEPENDENT_REC_1"/>
    <property type="match status" value="1"/>
</dbReference>
<dbReference type="RefSeq" id="WP_175032206.1">
    <property type="nucleotide sequence ID" value="NZ_CABVPW010000015.1"/>
</dbReference>
<evidence type="ECO:0000313" key="2">
    <source>
        <dbReference type="Proteomes" id="UP000494218"/>
    </source>
</evidence>
<name>A0A6P2LUU1_BURL3</name>
<dbReference type="PROSITE" id="PS51257">
    <property type="entry name" value="PROKAR_LIPOPROTEIN"/>
    <property type="match status" value="1"/>
</dbReference>
<dbReference type="Proteomes" id="UP000494218">
    <property type="component" value="Unassembled WGS sequence"/>
</dbReference>
<dbReference type="AlphaFoldDB" id="A0A6P2LUU1"/>
<proteinExistence type="predicted"/>
<gene>
    <name evidence="1" type="ORF">BLA23254_03313</name>
</gene>
<dbReference type="InterPro" id="IPR010916">
    <property type="entry name" value="TonB_box_CS"/>
</dbReference>
<protein>
    <recommendedName>
        <fullName evidence="3">Lipoprotein</fullName>
    </recommendedName>
</protein>
<reference evidence="1 2" key="1">
    <citation type="submission" date="2019-09" db="EMBL/GenBank/DDBJ databases">
        <authorList>
            <person name="Depoorter E."/>
        </authorList>
    </citation>
    <scope>NUCLEOTIDE SEQUENCE [LARGE SCALE GENOMIC DNA]</scope>
    <source>
        <strain evidence="1">LMG 23254</strain>
    </source>
</reference>
<accession>A0A6P2LUU1</accession>
<sequence>MKLTEPIRNIGWFNAGLAVALLLLVALSGCASTTPPAPVVQYVPVKAHPIPLPGRPHLAVQDLSSTEDAPTVMKAYTASLVQCTGYASELETLIVKANAQ</sequence>
<evidence type="ECO:0000313" key="1">
    <source>
        <dbReference type="EMBL" id="VWB70946.1"/>
    </source>
</evidence>
<evidence type="ECO:0008006" key="3">
    <source>
        <dbReference type="Google" id="ProtNLM"/>
    </source>
</evidence>